<feature type="region of interest" description="Disordered" evidence="1">
    <location>
        <begin position="224"/>
        <end position="270"/>
    </location>
</feature>
<protein>
    <submittedName>
        <fullName evidence="2">Uncharacterized protein</fullName>
    </submittedName>
</protein>
<feature type="compositionally biased region" description="Low complexity" evidence="1">
    <location>
        <begin position="130"/>
        <end position="139"/>
    </location>
</feature>
<accession>A0A370HC88</accession>
<evidence type="ECO:0000313" key="2">
    <source>
        <dbReference type="EMBL" id="RDI54548.1"/>
    </source>
</evidence>
<reference evidence="2 3" key="1">
    <citation type="submission" date="2018-07" db="EMBL/GenBank/DDBJ databases">
        <title>Genomic Encyclopedia of Type Strains, Phase IV (KMG-IV): sequencing the most valuable type-strain genomes for metagenomic binning, comparative biology and taxonomic classification.</title>
        <authorList>
            <person name="Goeker M."/>
        </authorList>
    </citation>
    <scope>NUCLEOTIDE SEQUENCE [LARGE SCALE GENOMIC DNA]</scope>
    <source>
        <strain evidence="2 3">DSM 44952</strain>
    </source>
</reference>
<proteinExistence type="predicted"/>
<dbReference type="Proteomes" id="UP000255355">
    <property type="component" value="Unassembled WGS sequence"/>
</dbReference>
<feature type="compositionally biased region" description="Low complexity" evidence="1">
    <location>
        <begin position="257"/>
        <end position="270"/>
    </location>
</feature>
<name>A0A370HC88_9NOCA</name>
<feature type="region of interest" description="Disordered" evidence="1">
    <location>
        <begin position="1"/>
        <end position="22"/>
    </location>
</feature>
<dbReference type="EMBL" id="QQAZ01000002">
    <property type="protein sequence ID" value="RDI54548.1"/>
    <property type="molecule type" value="Genomic_DNA"/>
</dbReference>
<gene>
    <name evidence="2" type="ORF">DFR68_102676</name>
</gene>
<dbReference type="AlphaFoldDB" id="A0A370HC88"/>
<keyword evidence="3" id="KW-1185">Reference proteome</keyword>
<sequence>MDPAAAELAATGPAGRAAHPRRHLQDRWAAYRAKAPRPQGRKVQRLQPAQRNFPMPAPECRCRDRRRHRIPVRRTMTPVRRTMDSWFRRGRLHRAQRHRPGRREASMAVPHRALPALGPRDRTPLGRRGGSAYRSAAARAAHDPRSGHDARRPSASAGRQGHVVVHRRGRALRIPRRGRPHADRSHRIPRVRSPQRADCRASVHGSGRAALLFCGVCRSTCAGTRQTDRQSPRYSIRSHRDNPAEFHPTSGYPPPAARAAWRSDAAGPAR</sequence>
<feature type="region of interest" description="Disordered" evidence="1">
    <location>
        <begin position="176"/>
        <end position="195"/>
    </location>
</feature>
<feature type="compositionally biased region" description="Basic and acidic residues" evidence="1">
    <location>
        <begin position="140"/>
        <end position="152"/>
    </location>
</feature>
<organism evidence="2 3">
    <name type="scientific">Nocardia mexicana</name>
    <dbReference type="NCBI Taxonomy" id="279262"/>
    <lineage>
        <taxon>Bacteria</taxon>
        <taxon>Bacillati</taxon>
        <taxon>Actinomycetota</taxon>
        <taxon>Actinomycetes</taxon>
        <taxon>Mycobacteriales</taxon>
        <taxon>Nocardiaceae</taxon>
        <taxon>Nocardia</taxon>
    </lineage>
</organism>
<comment type="caution">
    <text evidence="2">The sequence shown here is derived from an EMBL/GenBank/DDBJ whole genome shotgun (WGS) entry which is preliminary data.</text>
</comment>
<feature type="region of interest" description="Disordered" evidence="1">
    <location>
        <begin position="115"/>
        <end position="162"/>
    </location>
</feature>
<feature type="compositionally biased region" description="Low complexity" evidence="1">
    <location>
        <begin position="1"/>
        <end position="17"/>
    </location>
</feature>
<dbReference type="STRING" id="1210089.GCA_001613165_03934"/>
<evidence type="ECO:0000256" key="1">
    <source>
        <dbReference type="SAM" id="MobiDB-lite"/>
    </source>
</evidence>
<evidence type="ECO:0000313" key="3">
    <source>
        <dbReference type="Proteomes" id="UP000255355"/>
    </source>
</evidence>